<name>A0A8X8Y1J8_SALSN</name>
<accession>A0A8X8Y1J8</accession>
<dbReference type="PANTHER" id="PTHR21576:SF97">
    <property type="entry name" value="MAJOR FACILITATOR SUPERFAMILY PROTEIN"/>
    <property type="match status" value="1"/>
</dbReference>
<evidence type="ECO:0000256" key="4">
    <source>
        <dbReference type="ARBA" id="ARBA00023136"/>
    </source>
</evidence>
<keyword evidence="3 5" id="KW-1133">Transmembrane helix</keyword>
<dbReference type="Proteomes" id="UP000298416">
    <property type="component" value="Unassembled WGS sequence"/>
</dbReference>
<evidence type="ECO:0000256" key="3">
    <source>
        <dbReference type="ARBA" id="ARBA00022989"/>
    </source>
</evidence>
<evidence type="ECO:0000259" key="6">
    <source>
        <dbReference type="Pfam" id="PF23262"/>
    </source>
</evidence>
<keyword evidence="4 5" id="KW-0472">Membrane</keyword>
<evidence type="ECO:0000313" key="7">
    <source>
        <dbReference type="EMBL" id="KAG6424506.1"/>
    </source>
</evidence>
<keyword evidence="2 5" id="KW-0812">Transmembrane</keyword>
<dbReference type="InterPro" id="IPR056555">
    <property type="entry name" value="NFD4_C"/>
</dbReference>
<evidence type="ECO:0000256" key="5">
    <source>
        <dbReference type="SAM" id="Phobius"/>
    </source>
</evidence>
<gene>
    <name evidence="7" type="ORF">SASPL_114924</name>
</gene>
<comment type="caution">
    <text evidence="7">The sequence shown here is derived from an EMBL/GenBank/DDBJ whole genome shotgun (WGS) entry which is preliminary data.</text>
</comment>
<dbReference type="GO" id="GO:0016020">
    <property type="term" value="C:membrane"/>
    <property type="evidence" value="ECO:0007669"/>
    <property type="project" value="UniProtKB-SubCell"/>
</dbReference>
<reference evidence="7" key="2">
    <citation type="submission" date="2020-08" db="EMBL/GenBank/DDBJ databases">
        <title>Plant Genome Project.</title>
        <authorList>
            <person name="Zhang R.-G."/>
        </authorList>
    </citation>
    <scope>NUCLEOTIDE SEQUENCE</scope>
    <source>
        <strain evidence="7">Huo1</strain>
        <tissue evidence="7">Leaf</tissue>
    </source>
</reference>
<sequence length="366" mass="40745">MTMFPSNHKRHGISTGVVGENDCTNETDPLWTPSSSTTYLGSFYEPQEIPEVDLLLVVGEGAVKKKRKPRRGEDFTFREAVVKADFWFLWSVYFLGVGLGVTVLNNLAQIGVSLGVNDATVLLSLFSFCNFLGRLGAGVVKDDSSNILLGCRTSTHGRVIFSMRFSSKRYSLRCRSVAWNLLRQFSVMIPTASKLFGLEDFGVIFNFMQLGNPVGALVFSSLLASQVYESEAAKQFLRGSKLLPAHVPCFSWDLWFGNVNEHSAKHKNTTSYADACIRLFTALMRLTLILLVDKLAVEGCFDCQMLLCIYILLVSLYMDLSYCIVVNMIWPDSTLASESTQIEPELREPNMGQGKCSQQSHLSVCV</sequence>
<keyword evidence="8" id="KW-1185">Reference proteome</keyword>
<comment type="subcellular location">
    <subcellularLocation>
        <location evidence="1">Membrane</location>
        <topology evidence="1">Multi-pass membrane protein</topology>
    </subcellularLocation>
</comment>
<reference evidence="7" key="1">
    <citation type="submission" date="2018-01" db="EMBL/GenBank/DDBJ databases">
        <authorList>
            <person name="Mao J.F."/>
        </authorList>
    </citation>
    <scope>NUCLEOTIDE SEQUENCE</scope>
    <source>
        <strain evidence="7">Huo1</strain>
        <tissue evidence="7">Leaf</tissue>
    </source>
</reference>
<evidence type="ECO:0000313" key="8">
    <source>
        <dbReference type="Proteomes" id="UP000298416"/>
    </source>
</evidence>
<dbReference type="AlphaFoldDB" id="A0A8X8Y1J8"/>
<dbReference type="EMBL" id="PNBA02000005">
    <property type="protein sequence ID" value="KAG6424506.1"/>
    <property type="molecule type" value="Genomic_DNA"/>
</dbReference>
<dbReference type="PANTHER" id="PTHR21576">
    <property type="entry name" value="UNCHARACTERIZED NODULIN-LIKE PROTEIN"/>
    <property type="match status" value="1"/>
</dbReference>
<dbReference type="Pfam" id="PF23262">
    <property type="entry name" value="NFD4_C"/>
    <property type="match status" value="1"/>
</dbReference>
<evidence type="ECO:0000256" key="2">
    <source>
        <dbReference type="ARBA" id="ARBA00022692"/>
    </source>
</evidence>
<feature type="transmembrane region" description="Helical" evidence="5">
    <location>
        <begin position="86"/>
        <end position="104"/>
    </location>
</feature>
<proteinExistence type="predicted"/>
<organism evidence="7">
    <name type="scientific">Salvia splendens</name>
    <name type="common">Scarlet sage</name>
    <dbReference type="NCBI Taxonomy" id="180675"/>
    <lineage>
        <taxon>Eukaryota</taxon>
        <taxon>Viridiplantae</taxon>
        <taxon>Streptophyta</taxon>
        <taxon>Embryophyta</taxon>
        <taxon>Tracheophyta</taxon>
        <taxon>Spermatophyta</taxon>
        <taxon>Magnoliopsida</taxon>
        <taxon>eudicotyledons</taxon>
        <taxon>Gunneridae</taxon>
        <taxon>Pentapetalae</taxon>
        <taxon>asterids</taxon>
        <taxon>lamiids</taxon>
        <taxon>Lamiales</taxon>
        <taxon>Lamiaceae</taxon>
        <taxon>Nepetoideae</taxon>
        <taxon>Mentheae</taxon>
        <taxon>Salviinae</taxon>
        <taxon>Salvia</taxon>
        <taxon>Salvia subgen. Calosphace</taxon>
        <taxon>core Calosphace</taxon>
    </lineage>
</organism>
<protein>
    <recommendedName>
        <fullName evidence="6">NFD4 C-terminal domain-containing protein</fullName>
    </recommendedName>
</protein>
<feature type="domain" description="NFD4 C-terminal" evidence="6">
    <location>
        <begin position="82"/>
        <end position="232"/>
    </location>
</feature>
<evidence type="ECO:0000256" key="1">
    <source>
        <dbReference type="ARBA" id="ARBA00004141"/>
    </source>
</evidence>